<protein>
    <submittedName>
        <fullName evidence="1">Uncharacterized protein</fullName>
    </submittedName>
</protein>
<gene>
    <name evidence="1" type="ORF">EVAR_56966_1</name>
</gene>
<name>A0A4C1YQ07_EUMVA</name>
<dbReference type="EMBL" id="BGZK01001322">
    <property type="protein sequence ID" value="GBP77230.1"/>
    <property type="molecule type" value="Genomic_DNA"/>
</dbReference>
<sequence>MSTSRPVRELLSIIDPPSGVHGAGGALLDAFLIVAVAAARATAGSSDRANLPRDSSVTLKANFHKRRFGVSICCRGFAFFSKQQQVRLPSRVGSVPADGTHTALLNFVASTDSLENSFQIFSNYLVTIKRGGHSMGLRLSGHLLEKSALKTRAPKTWATSKILLLLLIQVRLLRLIVE</sequence>
<reference evidence="1 2" key="1">
    <citation type="journal article" date="2019" name="Commun. Biol.">
        <title>The bagworm genome reveals a unique fibroin gene that provides high tensile strength.</title>
        <authorList>
            <person name="Kono N."/>
            <person name="Nakamura H."/>
            <person name="Ohtoshi R."/>
            <person name="Tomita M."/>
            <person name="Numata K."/>
            <person name="Arakawa K."/>
        </authorList>
    </citation>
    <scope>NUCLEOTIDE SEQUENCE [LARGE SCALE GENOMIC DNA]</scope>
</reference>
<accession>A0A4C1YQ07</accession>
<dbReference type="AlphaFoldDB" id="A0A4C1YQ07"/>
<dbReference type="Proteomes" id="UP000299102">
    <property type="component" value="Unassembled WGS sequence"/>
</dbReference>
<evidence type="ECO:0000313" key="2">
    <source>
        <dbReference type="Proteomes" id="UP000299102"/>
    </source>
</evidence>
<organism evidence="1 2">
    <name type="scientific">Eumeta variegata</name>
    <name type="common">Bagworm moth</name>
    <name type="synonym">Eumeta japonica</name>
    <dbReference type="NCBI Taxonomy" id="151549"/>
    <lineage>
        <taxon>Eukaryota</taxon>
        <taxon>Metazoa</taxon>
        <taxon>Ecdysozoa</taxon>
        <taxon>Arthropoda</taxon>
        <taxon>Hexapoda</taxon>
        <taxon>Insecta</taxon>
        <taxon>Pterygota</taxon>
        <taxon>Neoptera</taxon>
        <taxon>Endopterygota</taxon>
        <taxon>Lepidoptera</taxon>
        <taxon>Glossata</taxon>
        <taxon>Ditrysia</taxon>
        <taxon>Tineoidea</taxon>
        <taxon>Psychidae</taxon>
        <taxon>Oiketicinae</taxon>
        <taxon>Eumeta</taxon>
    </lineage>
</organism>
<comment type="caution">
    <text evidence="1">The sequence shown here is derived from an EMBL/GenBank/DDBJ whole genome shotgun (WGS) entry which is preliminary data.</text>
</comment>
<keyword evidence="2" id="KW-1185">Reference proteome</keyword>
<evidence type="ECO:0000313" key="1">
    <source>
        <dbReference type="EMBL" id="GBP77230.1"/>
    </source>
</evidence>
<proteinExistence type="predicted"/>